<dbReference type="Proteomes" id="UP000076552">
    <property type="component" value="Unassembled WGS sequence"/>
</dbReference>
<evidence type="ECO:0000256" key="1">
    <source>
        <dbReference type="ARBA" id="ARBA00006787"/>
    </source>
</evidence>
<feature type="binding site" evidence="5">
    <location>
        <position position="326"/>
    </location>
    <ligand>
        <name>Fe cation</name>
        <dbReference type="ChEBI" id="CHEBI:24875"/>
        <note>catalytic</note>
    </ligand>
</feature>
<evidence type="ECO:0000256" key="3">
    <source>
        <dbReference type="ARBA" id="ARBA00023002"/>
    </source>
</evidence>
<dbReference type="Pfam" id="PF03055">
    <property type="entry name" value="RPE65"/>
    <property type="match status" value="1"/>
</dbReference>
<dbReference type="PANTHER" id="PTHR10543">
    <property type="entry name" value="BETA-CAROTENE DIOXYGENASE"/>
    <property type="match status" value="1"/>
</dbReference>
<evidence type="ECO:0000256" key="2">
    <source>
        <dbReference type="ARBA" id="ARBA00022723"/>
    </source>
</evidence>
<sequence>MDPDSLSTRGLYDFRGQYSAPTFTAHPKIDLRNGELITMGDEAKGDATNDVAYYLFDKEGKKLEECWIKTPYVGMMHGMAATKNWVVFVLIPLETQPVELLQKGSKHFAWTEDKPLTFGILPRRNPKPEDVRWFHYDNAFYGHTGNAFEGDDGCSWFFEPRSEDPFTHPSGKPKGDGRLETHYVRWKFDPNATDFRMEPTQLFDLNGEMPKVDERFLTKTYNTLFLSIHHPNAKHSPIGGTYSALAVADVNTGKYTFWSAGGHTALHEVAFIPRSPEAAEGDGYLITIANRRDVKLSCVLILDAKNVEAGSVAIIELPFRLRNGIHGSWVPRSDFLSDKDLCDMSGVTEEMRNNFAGATVNPALL</sequence>
<keyword evidence="7" id="KW-1185">Reference proteome</keyword>
<dbReference type="GO" id="GO:0010436">
    <property type="term" value="F:carotenoid dioxygenase activity"/>
    <property type="evidence" value="ECO:0007669"/>
    <property type="project" value="TreeGrafter"/>
</dbReference>
<comment type="cofactor">
    <cofactor evidence="5">
        <name>Fe(2+)</name>
        <dbReference type="ChEBI" id="CHEBI:29033"/>
    </cofactor>
    <text evidence="5">Binds 1 Fe(2+) ion per subunit.</text>
</comment>
<dbReference type="STRING" id="708197.A0A166VZT1"/>
<proteinExistence type="inferred from homology"/>
<comment type="caution">
    <text evidence="6">The sequence shown here is derived from an EMBL/GenBank/DDBJ whole genome shotgun (WGS) entry which is preliminary data.</text>
</comment>
<keyword evidence="3" id="KW-0560">Oxidoreductase</keyword>
<keyword evidence="4 5" id="KW-0408">Iron</keyword>
<gene>
    <name evidence="6" type="ORF">CT0861_04322</name>
</gene>
<name>A0A166VZT1_9PEZI</name>
<feature type="binding site" evidence="5">
    <location>
        <position position="26"/>
    </location>
    <ligand>
        <name>Fe cation</name>
        <dbReference type="ChEBI" id="CHEBI:24875"/>
        <note>catalytic</note>
    </ligand>
</feature>
<dbReference type="GO" id="GO:0046872">
    <property type="term" value="F:metal ion binding"/>
    <property type="evidence" value="ECO:0007669"/>
    <property type="project" value="UniProtKB-KW"/>
</dbReference>
<dbReference type="PANTHER" id="PTHR10543:SF89">
    <property type="entry name" value="CAROTENOID 9,10(9',10')-CLEAVAGE DIOXYGENASE 1"/>
    <property type="match status" value="1"/>
</dbReference>
<feature type="binding site" evidence="5">
    <location>
        <position position="143"/>
    </location>
    <ligand>
        <name>Fe cation</name>
        <dbReference type="ChEBI" id="CHEBI:24875"/>
        <note>catalytic</note>
    </ligand>
</feature>
<keyword evidence="6" id="KW-0223">Dioxygenase</keyword>
<dbReference type="GO" id="GO:0016121">
    <property type="term" value="P:carotene catabolic process"/>
    <property type="evidence" value="ECO:0007669"/>
    <property type="project" value="TreeGrafter"/>
</dbReference>
<feature type="binding site" evidence="5">
    <location>
        <position position="77"/>
    </location>
    <ligand>
        <name>Fe cation</name>
        <dbReference type="ChEBI" id="CHEBI:24875"/>
        <note>catalytic</note>
    </ligand>
</feature>
<evidence type="ECO:0000256" key="4">
    <source>
        <dbReference type="ARBA" id="ARBA00023004"/>
    </source>
</evidence>
<organism evidence="6 7">
    <name type="scientific">Colletotrichum tofieldiae</name>
    <dbReference type="NCBI Taxonomy" id="708197"/>
    <lineage>
        <taxon>Eukaryota</taxon>
        <taxon>Fungi</taxon>
        <taxon>Dikarya</taxon>
        <taxon>Ascomycota</taxon>
        <taxon>Pezizomycotina</taxon>
        <taxon>Sordariomycetes</taxon>
        <taxon>Hypocreomycetidae</taxon>
        <taxon>Glomerellales</taxon>
        <taxon>Glomerellaceae</taxon>
        <taxon>Colletotrichum</taxon>
        <taxon>Colletotrichum spaethianum species complex</taxon>
    </lineage>
</organism>
<accession>A0A166VZT1</accession>
<evidence type="ECO:0000256" key="5">
    <source>
        <dbReference type="PIRSR" id="PIRSR604294-1"/>
    </source>
</evidence>
<comment type="similarity">
    <text evidence="1">Belongs to the carotenoid oxygenase family.</text>
</comment>
<dbReference type="AlphaFoldDB" id="A0A166VZT1"/>
<dbReference type="EMBL" id="LFIV01000026">
    <property type="protein sequence ID" value="KZL75142.1"/>
    <property type="molecule type" value="Genomic_DNA"/>
</dbReference>
<dbReference type="InterPro" id="IPR004294">
    <property type="entry name" value="Carotenoid_Oase"/>
</dbReference>
<protein>
    <submittedName>
        <fullName evidence="6">Carotenoid cleavage dioxygenase</fullName>
    </submittedName>
</protein>
<evidence type="ECO:0000313" key="6">
    <source>
        <dbReference type="EMBL" id="KZL75142.1"/>
    </source>
</evidence>
<keyword evidence="2 5" id="KW-0479">Metal-binding</keyword>
<reference evidence="6 7" key="1">
    <citation type="submission" date="2015-06" db="EMBL/GenBank/DDBJ databases">
        <title>Survival trade-offs in plant roots during colonization by closely related pathogenic and mutualistic fungi.</title>
        <authorList>
            <person name="Hacquard S."/>
            <person name="Kracher B."/>
            <person name="Hiruma K."/>
            <person name="Weinman A."/>
            <person name="Muench P."/>
            <person name="Garrido Oter R."/>
            <person name="Ver Loren van Themaat E."/>
            <person name="Dallerey J.-F."/>
            <person name="Damm U."/>
            <person name="Henrissat B."/>
            <person name="Lespinet O."/>
            <person name="Thon M."/>
            <person name="Kemen E."/>
            <person name="McHardy A.C."/>
            <person name="Schulze-Lefert P."/>
            <person name="O'Connell R.J."/>
        </authorList>
    </citation>
    <scope>NUCLEOTIDE SEQUENCE [LARGE SCALE GENOMIC DNA]</scope>
    <source>
        <strain evidence="6 7">0861</strain>
    </source>
</reference>
<evidence type="ECO:0000313" key="7">
    <source>
        <dbReference type="Proteomes" id="UP000076552"/>
    </source>
</evidence>